<dbReference type="Pfam" id="PF01190">
    <property type="entry name" value="Pollen_Ole_e_1"/>
    <property type="match status" value="1"/>
</dbReference>
<keyword evidence="3" id="KW-1185">Reference proteome</keyword>
<proteinExistence type="predicted"/>
<dbReference type="Gramene" id="Kaladp0068s0316.1.v1.1">
    <property type="protein sequence ID" value="Kaladp0068s0316.1.v1.1"/>
    <property type="gene ID" value="Kaladp0068s0316.v1.1"/>
</dbReference>
<sequence>MRALICVMVVVLGMVSGEARRELHPLFGLSSREELVDLAGYGEEKLSTVLITGSVLCLDHAASNHPQPVSGARVGVRCGSGGEKARKSSWEETVTDEYGDFTVDLPSHLHGIQNLDKACRVEVVHVPSQSHCKASFARMKRRGVELSSARNGVRRYSTGKIILHQSEDLVRQSAHLKWRG</sequence>
<organism evidence="2 3">
    <name type="scientific">Kalanchoe fedtschenkoi</name>
    <name type="common">Lavender scallops</name>
    <name type="synonym">South American air plant</name>
    <dbReference type="NCBI Taxonomy" id="63787"/>
    <lineage>
        <taxon>Eukaryota</taxon>
        <taxon>Viridiplantae</taxon>
        <taxon>Streptophyta</taxon>
        <taxon>Embryophyta</taxon>
        <taxon>Tracheophyta</taxon>
        <taxon>Spermatophyta</taxon>
        <taxon>Magnoliopsida</taxon>
        <taxon>eudicotyledons</taxon>
        <taxon>Gunneridae</taxon>
        <taxon>Pentapetalae</taxon>
        <taxon>Saxifragales</taxon>
        <taxon>Crassulaceae</taxon>
        <taxon>Kalanchoe</taxon>
    </lineage>
</organism>
<evidence type="ECO:0000313" key="3">
    <source>
        <dbReference type="Proteomes" id="UP000594263"/>
    </source>
</evidence>
<dbReference type="Proteomes" id="UP000594263">
    <property type="component" value="Unplaced"/>
</dbReference>
<accession>A0A7N0UI67</accession>
<dbReference type="PANTHER" id="PTHR47273">
    <property type="entry name" value="EXPRESSED PROTEIN"/>
    <property type="match status" value="1"/>
</dbReference>
<name>A0A7N0UI67_KALFE</name>
<feature type="chain" id="PRO_5029878634" evidence="1">
    <location>
        <begin position="20"/>
        <end position="180"/>
    </location>
</feature>
<dbReference type="AlphaFoldDB" id="A0A7N0UI67"/>
<keyword evidence="1" id="KW-0732">Signal</keyword>
<dbReference type="EnsemblPlants" id="Kaladp0068s0316.1.v1.1">
    <property type="protein sequence ID" value="Kaladp0068s0316.1.v1.1"/>
    <property type="gene ID" value="Kaladp0068s0316.v1.1"/>
</dbReference>
<evidence type="ECO:0000313" key="2">
    <source>
        <dbReference type="EnsemblPlants" id="Kaladp0068s0316.1.v1.1"/>
    </source>
</evidence>
<reference evidence="2" key="1">
    <citation type="submission" date="2021-01" db="UniProtKB">
        <authorList>
            <consortium name="EnsemblPlants"/>
        </authorList>
    </citation>
    <scope>IDENTIFICATION</scope>
</reference>
<feature type="signal peptide" evidence="1">
    <location>
        <begin position="1"/>
        <end position="19"/>
    </location>
</feature>
<dbReference type="PANTHER" id="PTHR47273:SF6">
    <property type="entry name" value="POLLEN OLE E 1 ALLERGEN AND EXTENSIN FAMILY PROTEIN"/>
    <property type="match status" value="1"/>
</dbReference>
<protein>
    <submittedName>
        <fullName evidence="2">Uncharacterized protein</fullName>
    </submittedName>
</protein>
<dbReference type="OMA" id="VICESEG"/>
<evidence type="ECO:0000256" key="1">
    <source>
        <dbReference type="SAM" id="SignalP"/>
    </source>
</evidence>